<evidence type="ECO:0000256" key="5">
    <source>
        <dbReference type="ARBA" id="ARBA00010185"/>
    </source>
</evidence>
<proteinExistence type="inferred from homology"/>
<evidence type="ECO:0000256" key="11">
    <source>
        <dbReference type="ARBA" id="ARBA00022692"/>
    </source>
</evidence>
<keyword evidence="12 18" id="KW-0548">Nucleotidyltransferase</keyword>
<evidence type="ECO:0000256" key="16">
    <source>
        <dbReference type="ARBA" id="ARBA00023209"/>
    </source>
</evidence>
<dbReference type="PANTHER" id="PTHR46382">
    <property type="entry name" value="PHOSPHATIDATE CYTIDYLYLTRANSFERASE"/>
    <property type="match status" value="1"/>
</dbReference>
<dbReference type="PROSITE" id="PS01315">
    <property type="entry name" value="CDS"/>
    <property type="match status" value="1"/>
</dbReference>
<reference evidence="20" key="1">
    <citation type="submission" date="2020-04" db="EMBL/GenBank/DDBJ databases">
        <title>Deep metagenomics examines the oral microbiome during advanced dental caries in children, revealing novel taxa and co-occurrences with host molecules.</title>
        <authorList>
            <person name="Baker J.L."/>
            <person name="Morton J.T."/>
            <person name="Dinis M."/>
            <person name="Alvarez R."/>
            <person name="Tran N.C."/>
            <person name="Knight R."/>
            <person name="Edlund A."/>
        </authorList>
    </citation>
    <scope>NUCLEOTIDE SEQUENCE</scope>
    <source>
        <strain evidence="20">JCVI_32_bin.14</strain>
    </source>
</reference>
<evidence type="ECO:0000256" key="9">
    <source>
        <dbReference type="ARBA" id="ARBA00022516"/>
    </source>
</evidence>
<dbReference type="GO" id="GO:0005886">
    <property type="term" value="C:plasma membrane"/>
    <property type="evidence" value="ECO:0007669"/>
    <property type="project" value="UniProtKB-SubCell"/>
</dbReference>
<evidence type="ECO:0000256" key="1">
    <source>
        <dbReference type="ARBA" id="ARBA00001698"/>
    </source>
</evidence>
<feature type="transmembrane region" description="Helical" evidence="19">
    <location>
        <begin position="51"/>
        <end position="69"/>
    </location>
</feature>
<dbReference type="Proteomes" id="UP000757890">
    <property type="component" value="Unassembled WGS sequence"/>
</dbReference>
<accession>A0A930B8S8</accession>
<keyword evidence="15 19" id="KW-0472">Membrane</keyword>
<dbReference type="GO" id="GO:0004605">
    <property type="term" value="F:phosphatidate cytidylyltransferase activity"/>
    <property type="evidence" value="ECO:0007669"/>
    <property type="project" value="UniProtKB-EC"/>
</dbReference>
<comment type="caution">
    <text evidence="20">The sequence shown here is derived from an EMBL/GenBank/DDBJ whole genome shotgun (WGS) entry which is preliminary data.</text>
</comment>
<evidence type="ECO:0000256" key="14">
    <source>
        <dbReference type="ARBA" id="ARBA00023098"/>
    </source>
</evidence>
<feature type="transmembrane region" description="Helical" evidence="19">
    <location>
        <begin position="205"/>
        <end position="224"/>
    </location>
</feature>
<feature type="transmembrane region" description="Helical" evidence="19">
    <location>
        <begin position="141"/>
        <end position="160"/>
    </location>
</feature>
<evidence type="ECO:0000313" key="21">
    <source>
        <dbReference type="Proteomes" id="UP000757890"/>
    </source>
</evidence>
<feature type="transmembrane region" description="Helical" evidence="19">
    <location>
        <begin position="6"/>
        <end position="39"/>
    </location>
</feature>
<keyword evidence="10 18" id="KW-0808">Transferase</keyword>
<evidence type="ECO:0000256" key="10">
    <source>
        <dbReference type="ARBA" id="ARBA00022679"/>
    </source>
</evidence>
<organism evidence="20 21">
    <name type="scientific">Dialister invisus</name>
    <dbReference type="NCBI Taxonomy" id="218538"/>
    <lineage>
        <taxon>Bacteria</taxon>
        <taxon>Bacillati</taxon>
        <taxon>Bacillota</taxon>
        <taxon>Negativicutes</taxon>
        <taxon>Veillonellales</taxon>
        <taxon>Veillonellaceae</taxon>
        <taxon>Dialister</taxon>
    </lineage>
</organism>
<dbReference type="Pfam" id="PF01148">
    <property type="entry name" value="CTP_transf_1"/>
    <property type="match status" value="1"/>
</dbReference>
<evidence type="ECO:0000256" key="18">
    <source>
        <dbReference type="RuleBase" id="RU003938"/>
    </source>
</evidence>
<feature type="transmembrane region" description="Helical" evidence="19">
    <location>
        <begin position="254"/>
        <end position="271"/>
    </location>
</feature>
<comment type="pathway">
    <text evidence="4">Lipid metabolism.</text>
</comment>
<evidence type="ECO:0000256" key="4">
    <source>
        <dbReference type="ARBA" id="ARBA00005189"/>
    </source>
</evidence>
<dbReference type="EC" id="2.7.7.41" evidence="6 18"/>
<comment type="catalytic activity">
    <reaction evidence="1 18">
        <text>a 1,2-diacyl-sn-glycero-3-phosphate + CTP + H(+) = a CDP-1,2-diacyl-sn-glycerol + diphosphate</text>
        <dbReference type="Rhea" id="RHEA:16229"/>
        <dbReference type="ChEBI" id="CHEBI:15378"/>
        <dbReference type="ChEBI" id="CHEBI:33019"/>
        <dbReference type="ChEBI" id="CHEBI:37563"/>
        <dbReference type="ChEBI" id="CHEBI:58332"/>
        <dbReference type="ChEBI" id="CHEBI:58608"/>
        <dbReference type="EC" id="2.7.7.41"/>
    </reaction>
</comment>
<evidence type="ECO:0000256" key="8">
    <source>
        <dbReference type="ARBA" id="ARBA00022475"/>
    </source>
</evidence>
<sequence length="272" mass="29107">MKIRVITAVVGIIAVLGLVALGGWFLTSAVFAVSVLSLFEFKNMLSNVNIRVYRIPAVAALAIIVGAAGFYSIRIFFSAIVASFILLLFLVMVLKKEQMHGLIYTVLGVIYLGIGFGSLAFLRGGNELLGMGSITVTPGAFLISFALIGTWASDSFAYFAGKRFGKHRMAPHISPNKTMEGLFGGMAGTIILCLILSAAVDFSILIGFLMGVIVAVMAPMGDLFESYLKRVCDVKDSGNILPGHGGMMDRFDSLLFVAPAVLLFLSLIRYGV</sequence>
<protein>
    <recommendedName>
        <fullName evidence="7 18">Phosphatidate cytidylyltransferase</fullName>
        <ecNumber evidence="6 18">2.7.7.41</ecNumber>
    </recommendedName>
</protein>
<keyword evidence="9" id="KW-0444">Lipid biosynthesis</keyword>
<comment type="subcellular location">
    <subcellularLocation>
        <location evidence="2">Cell membrane</location>
        <topology evidence="2">Multi-pass membrane protein</topology>
    </subcellularLocation>
</comment>
<dbReference type="GO" id="GO:0016024">
    <property type="term" value="P:CDP-diacylglycerol biosynthetic process"/>
    <property type="evidence" value="ECO:0007669"/>
    <property type="project" value="TreeGrafter"/>
</dbReference>
<evidence type="ECO:0000256" key="17">
    <source>
        <dbReference type="ARBA" id="ARBA00023264"/>
    </source>
</evidence>
<name>A0A930B8S8_9FIRM</name>
<keyword evidence="11 18" id="KW-0812">Transmembrane</keyword>
<evidence type="ECO:0000256" key="7">
    <source>
        <dbReference type="ARBA" id="ARBA00019373"/>
    </source>
</evidence>
<feature type="transmembrane region" description="Helical" evidence="19">
    <location>
        <begin position="181"/>
        <end position="199"/>
    </location>
</feature>
<evidence type="ECO:0000313" key="20">
    <source>
        <dbReference type="EMBL" id="MBF1128638.1"/>
    </source>
</evidence>
<keyword evidence="8" id="KW-1003">Cell membrane</keyword>
<feature type="transmembrane region" description="Helical" evidence="19">
    <location>
        <begin position="101"/>
        <end position="121"/>
    </location>
</feature>
<evidence type="ECO:0000256" key="3">
    <source>
        <dbReference type="ARBA" id="ARBA00005119"/>
    </source>
</evidence>
<comment type="pathway">
    <text evidence="3 18">Phospholipid metabolism; CDP-diacylglycerol biosynthesis; CDP-diacylglycerol from sn-glycerol 3-phosphate: step 3/3.</text>
</comment>
<evidence type="ECO:0000256" key="15">
    <source>
        <dbReference type="ARBA" id="ARBA00023136"/>
    </source>
</evidence>
<keyword evidence="17" id="KW-1208">Phospholipid metabolism</keyword>
<dbReference type="AlphaFoldDB" id="A0A930B8S8"/>
<evidence type="ECO:0000256" key="13">
    <source>
        <dbReference type="ARBA" id="ARBA00022989"/>
    </source>
</evidence>
<dbReference type="EMBL" id="JABZMK010000001">
    <property type="protein sequence ID" value="MBF1128638.1"/>
    <property type="molecule type" value="Genomic_DNA"/>
</dbReference>
<keyword evidence="16" id="KW-0594">Phospholipid biosynthesis</keyword>
<dbReference type="InterPro" id="IPR000374">
    <property type="entry name" value="PC_trans"/>
</dbReference>
<feature type="transmembrane region" description="Helical" evidence="19">
    <location>
        <begin position="75"/>
        <end position="94"/>
    </location>
</feature>
<evidence type="ECO:0000256" key="2">
    <source>
        <dbReference type="ARBA" id="ARBA00004651"/>
    </source>
</evidence>
<evidence type="ECO:0000256" key="6">
    <source>
        <dbReference type="ARBA" id="ARBA00012487"/>
    </source>
</evidence>
<evidence type="ECO:0000256" key="19">
    <source>
        <dbReference type="SAM" id="Phobius"/>
    </source>
</evidence>
<keyword evidence="13 19" id="KW-1133">Transmembrane helix</keyword>
<keyword evidence="14" id="KW-0443">Lipid metabolism</keyword>
<evidence type="ECO:0000256" key="12">
    <source>
        <dbReference type="ARBA" id="ARBA00022695"/>
    </source>
</evidence>
<dbReference type="PANTHER" id="PTHR46382:SF1">
    <property type="entry name" value="PHOSPHATIDATE CYTIDYLYLTRANSFERASE"/>
    <property type="match status" value="1"/>
</dbReference>
<comment type="similarity">
    <text evidence="5 18">Belongs to the CDS family.</text>
</comment>
<gene>
    <name evidence="20" type="ORF">HXL70_01110</name>
</gene>